<evidence type="ECO:0000256" key="2">
    <source>
        <dbReference type="ARBA" id="ARBA00012438"/>
    </source>
</evidence>
<evidence type="ECO:0000313" key="11">
    <source>
        <dbReference type="EMBL" id="MDQ7247879.1"/>
    </source>
</evidence>
<sequence>MSPDANGQQEASAAAPTAEPFLGLGTWEWDPRSGQLWWSDGIYRVMGVSRDGFAPTLARLAAMTVEEDRWVHDIDAASAAPAAYSIYYRIRRPDGTVRTVREAGGASPHWTTDAPKVIGTIMDVTDRITVLDDAVDGAESLSPPRAGTWRWDSALQTFRASPEALQIVGLSANGMICEQERNQFIHPEDRDRVRRTYEKARRSGGAFTHRYRILRPSGEVRFLEEDGHPKEPGVFESRITDITDRTRLERNLVRAQSTAKLGTWEFDPRTNALWWSEQTYRLLGFEPNELAPSMPLWLSRIHPQDSDMVRRTLDAATMRQQPYSIQYRVRLPNGTTRVMVDQGEFIDGLEVGHLMDITERLRIERTLSRAQAIAGFGSWEWNRRTGQSWWSDELYRVLGVDPATWMHSSRRWLDLVHKKDRPRVMRIHASAAGTGSSYSAQYHIVRPDGDHRLMLEQAECDPDGIYTGVLVDITEHHRAERNLNLAQKIAEIGSWEWSLTSEDHWASDQCYRILGLDPQHDRFDSKTWQSLLHPEERLATQVWHDEALIARRSYTSQYRIVLRDGRERTVIESGEPLSDDRYVGTLVDVTDRVRIERNLAEAQRIARIGSWEVDEISRETRWSDEMYRLFGLTPGAVPASAEVALAHVHPEDRQRVSDAYAETTRSRRPYSIQYRVLRADNQTRTMLEQCEYGNGRFAGYVMDITERERIQRRLAKAQEIGRIGSWEWNPATDQTWISDELLKMLGLGADWSYTHERWFALLHPDDRERVSSAYDEAGARPDGLTIQFRMRQPDGSYRLYYEQSERNATDTFTGILWDITDLTRAQRNMSHAQRIARIGSWEWDVERDEHWWSEECYRILGLDPQTVPATEAAWDSLTHPDDVGWTELDFNDAWRSNKPYRYQYRIIRPDGQVRTVFETGEPIAAGQYAGTVMDVTDRVKMEHRLAESQRIAKLGSWEWNLGTGERWWSDECYRIYDVSPDVPGVQTATWLDKVHPDDRPTVKALIETIPGNPRPYTYRCRLVRADGSVRTVQTHGEPIADFGPSNPIISGTTIDITDRESIEAQLQHAQKMEAVGQLTGGIAHDFNNLLGAILGNLDLLTEEIAPEGRANALVGRAVAAAESGAQLVRRLLAFSRKQTLDAQLTDVNELVVNMLDLLRRTLGDKVLVETSLAAGRIHCLIDRPQTEGALLNLCINARDAMPEGGTVSIKTRTVVFDQYRPPGLHDLQPGAHLVLSVSDTGVGMSRSVMERAFEPFFTTKAAGQGSGLGLSMVYGFVKQSDGHVEIESEPGGGTTVRIYLPMQVGAVVDAAEVQPPLPVPRRGKEVVLVVEDNVDLRGYAVSAVRSFGYRALSAPCAKTAMKLLDTRADIALLFTDIVLKDGLSGIQLADMARRRRPELRVLLTSGYLGDRAVGERAHQPGTFTLAKPFRAADLGRKLVEIFGAEAGLPPAQPAPRRRLPARSIR</sequence>
<keyword evidence="12" id="KW-1185">Reference proteome</keyword>
<dbReference type="Pfam" id="PF02518">
    <property type="entry name" value="HATPase_c"/>
    <property type="match status" value="1"/>
</dbReference>
<dbReference type="InterPro" id="IPR003594">
    <property type="entry name" value="HATPase_dom"/>
</dbReference>
<dbReference type="InterPro" id="IPR035965">
    <property type="entry name" value="PAS-like_dom_sf"/>
</dbReference>
<gene>
    <name evidence="11" type="ORF">Q8A70_09385</name>
</gene>
<dbReference type="Pfam" id="PF08447">
    <property type="entry name" value="PAS_3"/>
    <property type="match status" value="9"/>
</dbReference>
<dbReference type="SUPFAM" id="SSF55874">
    <property type="entry name" value="ATPase domain of HSP90 chaperone/DNA topoisomerase II/histidine kinase"/>
    <property type="match status" value="1"/>
</dbReference>
<feature type="domain" description="Response regulatory" evidence="8">
    <location>
        <begin position="1326"/>
        <end position="1442"/>
    </location>
</feature>
<dbReference type="InterPro" id="IPR001789">
    <property type="entry name" value="Sig_transdc_resp-reg_receiver"/>
</dbReference>
<dbReference type="SUPFAM" id="SSF47384">
    <property type="entry name" value="Homodimeric domain of signal transducing histidine kinase"/>
    <property type="match status" value="1"/>
</dbReference>
<dbReference type="SMART" id="SM00448">
    <property type="entry name" value="REC"/>
    <property type="match status" value="1"/>
</dbReference>
<dbReference type="NCBIfam" id="TIGR00229">
    <property type="entry name" value="sensory_box"/>
    <property type="match status" value="2"/>
</dbReference>
<evidence type="ECO:0000259" key="8">
    <source>
        <dbReference type="PROSITE" id="PS50110"/>
    </source>
</evidence>
<name>A0ABU0YJI7_9PROT</name>
<evidence type="ECO:0000313" key="12">
    <source>
        <dbReference type="Proteomes" id="UP001230156"/>
    </source>
</evidence>
<dbReference type="EC" id="2.7.13.3" evidence="2"/>
<dbReference type="SUPFAM" id="SSF52172">
    <property type="entry name" value="CheY-like"/>
    <property type="match status" value="1"/>
</dbReference>
<dbReference type="PROSITE" id="PS50110">
    <property type="entry name" value="RESPONSE_REGULATORY"/>
    <property type="match status" value="1"/>
</dbReference>
<evidence type="ECO:0000256" key="3">
    <source>
        <dbReference type="ARBA" id="ARBA00022553"/>
    </source>
</evidence>
<feature type="domain" description="PAS" evidence="9">
    <location>
        <begin position="613"/>
        <end position="667"/>
    </location>
</feature>
<feature type="domain" description="PAS" evidence="9">
    <location>
        <begin position="248"/>
        <end position="320"/>
    </location>
</feature>
<dbReference type="CDD" id="cd00082">
    <property type="entry name" value="HisKA"/>
    <property type="match status" value="1"/>
</dbReference>
<dbReference type="RefSeq" id="WP_379955321.1">
    <property type="nucleotide sequence ID" value="NZ_JAUYVI010000003.1"/>
</dbReference>
<dbReference type="Gene3D" id="1.10.287.130">
    <property type="match status" value="1"/>
</dbReference>
<dbReference type="InterPro" id="IPR004358">
    <property type="entry name" value="Sig_transdc_His_kin-like_C"/>
</dbReference>
<dbReference type="InterPro" id="IPR000014">
    <property type="entry name" value="PAS"/>
</dbReference>
<dbReference type="PROSITE" id="PS50109">
    <property type="entry name" value="HIS_KIN"/>
    <property type="match status" value="1"/>
</dbReference>
<dbReference type="SMART" id="SM00388">
    <property type="entry name" value="HisKA"/>
    <property type="match status" value="1"/>
</dbReference>
<dbReference type="Pfam" id="PF00512">
    <property type="entry name" value="HisKA"/>
    <property type="match status" value="1"/>
</dbReference>
<evidence type="ECO:0000256" key="1">
    <source>
        <dbReference type="ARBA" id="ARBA00000085"/>
    </source>
</evidence>
<evidence type="ECO:0000256" key="5">
    <source>
        <dbReference type="ARBA" id="ARBA00022777"/>
    </source>
</evidence>
<keyword evidence="5" id="KW-0418">Kinase</keyword>
<evidence type="ECO:0000259" key="7">
    <source>
        <dbReference type="PROSITE" id="PS50109"/>
    </source>
</evidence>
<dbReference type="PROSITE" id="PS50113">
    <property type="entry name" value="PAC"/>
    <property type="match status" value="1"/>
</dbReference>
<dbReference type="SMART" id="SM00086">
    <property type="entry name" value="PAC"/>
    <property type="match status" value="8"/>
</dbReference>
<dbReference type="Gene3D" id="3.30.450.20">
    <property type="entry name" value="PAS domain"/>
    <property type="match status" value="9"/>
</dbReference>
<dbReference type="InterPro" id="IPR036890">
    <property type="entry name" value="HATPase_C_sf"/>
</dbReference>
<protein>
    <recommendedName>
        <fullName evidence="2">histidine kinase</fullName>
        <ecNumber evidence="2">2.7.13.3</ecNumber>
    </recommendedName>
</protein>
<dbReference type="InterPro" id="IPR011006">
    <property type="entry name" value="CheY-like_superfamily"/>
</dbReference>
<dbReference type="Gene3D" id="3.30.565.10">
    <property type="entry name" value="Histidine kinase-like ATPase, C-terminal domain"/>
    <property type="match status" value="1"/>
</dbReference>
<evidence type="ECO:0000256" key="6">
    <source>
        <dbReference type="PROSITE-ProRule" id="PRU00169"/>
    </source>
</evidence>
<dbReference type="Gene3D" id="3.40.50.2300">
    <property type="match status" value="1"/>
</dbReference>
<keyword evidence="3 6" id="KW-0597">Phosphoprotein</keyword>
<feature type="domain" description="PAS" evidence="9">
    <location>
        <begin position="161"/>
        <end position="204"/>
    </location>
</feature>
<dbReference type="SMART" id="SM00091">
    <property type="entry name" value="PAS"/>
    <property type="match status" value="8"/>
</dbReference>
<keyword evidence="4" id="KW-0808">Transferase</keyword>
<feature type="domain" description="Histidine kinase" evidence="7">
    <location>
        <begin position="1081"/>
        <end position="1304"/>
    </location>
</feature>
<evidence type="ECO:0000259" key="9">
    <source>
        <dbReference type="PROSITE" id="PS50112"/>
    </source>
</evidence>
<dbReference type="PANTHER" id="PTHR43304">
    <property type="entry name" value="PHYTOCHROME-LIKE PROTEIN CPH1"/>
    <property type="match status" value="1"/>
</dbReference>
<dbReference type="InterPro" id="IPR003661">
    <property type="entry name" value="HisK_dim/P_dom"/>
</dbReference>
<dbReference type="PRINTS" id="PR00344">
    <property type="entry name" value="BCTRLSENSOR"/>
</dbReference>
<dbReference type="Proteomes" id="UP001230156">
    <property type="component" value="Unassembled WGS sequence"/>
</dbReference>
<dbReference type="InterPro" id="IPR005467">
    <property type="entry name" value="His_kinase_dom"/>
</dbReference>
<reference evidence="12" key="1">
    <citation type="submission" date="2023-08" db="EMBL/GenBank/DDBJ databases">
        <title>Rhodospirillaceae gen. nov., a novel taxon isolated from the Yangtze River Yuezi River estuary sludge.</title>
        <authorList>
            <person name="Ruan L."/>
        </authorList>
    </citation>
    <scope>NUCLEOTIDE SEQUENCE [LARGE SCALE GENOMIC DNA]</scope>
    <source>
        <strain evidence="12">R-7</strain>
    </source>
</reference>
<feature type="domain" description="PAC" evidence="10">
    <location>
        <begin position="1016"/>
        <end position="1068"/>
    </location>
</feature>
<evidence type="ECO:0000256" key="4">
    <source>
        <dbReference type="ARBA" id="ARBA00022679"/>
    </source>
</evidence>
<dbReference type="CDD" id="cd00130">
    <property type="entry name" value="PAS"/>
    <property type="match status" value="8"/>
</dbReference>
<accession>A0ABU0YJI7</accession>
<dbReference type="SMART" id="SM00387">
    <property type="entry name" value="HATPase_c"/>
    <property type="match status" value="1"/>
</dbReference>
<dbReference type="InterPro" id="IPR052162">
    <property type="entry name" value="Sensor_kinase/Photoreceptor"/>
</dbReference>
<comment type="caution">
    <text evidence="11">The sequence shown here is derived from an EMBL/GenBank/DDBJ whole genome shotgun (WGS) entry which is preliminary data.</text>
</comment>
<dbReference type="Pfam" id="PF00072">
    <property type="entry name" value="Response_reg"/>
    <property type="match status" value="1"/>
</dbReference>
<dbReference type="EMBL" id="JAUYVI010000003">
    <property type="protein sequence ID" value="MDQ7247879.1"/>
    <property type="molecule type" value="Genomic_DNA"/>
</dbReference>
<proteinExistence type="predicted"/>
<dbReference type="PANTHER" id="PTHR43304:SF1">
    <property type="entry name" value="PAC DOMAIN-CONTAINING PROTEIN"/>
    <property type="match status" value="1"/>
</dbReference>
<dbReference type="PROSITE" id="PS50112">
    <property type="entry name" value="PAS"/>
    <property type="match status" value="3"/>
</dbReference>
<feature type="modified residue" description="4-aspartylphosphate" evidence="6">
    <location>
        <position position="1376"/>
    </location>
</feature>
<comment type="catalytic activity">
    <reaction evidence="1">
        <text>ATP + protein L-histidine = ADP + protein N-phospho-L-histidine.</text>
        <dbReference type="EC" id="2.7.13.3"/>
    </reaction>
</comment>
<dbReference type="SUPFAM" id="SSF55785">
    <property type="entry name" value="PYP-like sensor domain (PAS domain)"/>
    <property type="match status" value="9"/>
</dbReference>
<dbReference type="Gene3D" id="2.10.70.100">
    <property type="match status" value="3"/>
</dbReference>
<dbReference type="InterPro" id="IPR000700">
    <property type="entry name" value="PAS-assoc_C"/>
</dbReference>
<dbReference type="InterPro" id="IPR013655">
    <property type="entry name" value="PAS_fold_3"/>
</dbReference>
<evidence type="ECO:0000259" key="10">
    <source>
        <dbReference type="PROSITE" id="PS50113"/>
    </source>
</evidence>
<organism evidence="11 12">
    <name type="scientific">Dongia sedimenti</name>
    <dbReference type="NCBI Taxonomy" id="3064282"/>
    <lineage>
        <taxon>Bacteria</taxon>
        <taxon>Pseudomonadati</taxon>
        <taxon>Pseudomonadota</taxon>
        <taxon>Alphaproteobacteria</taxon>
        <taxon>Rhodospirillales</taxon>
        <taxon>Dongiaceae</taxon>
        <taxon>Dongia</taxon>
    </lineage>
</organism>
<dbReference type="InterPro" id="IPR001610">
    <property type="entry name" value="PAC"/>
</dbReference>
<dbReference type="InterPro" id="IPR036097">
    <property type="entry name" value="HisK_dim/P_sf"/>
</dbReference>